<dbReference type="Proteomes" id="UP000317046">
    <property type="component" value="Unassembled WGS sequence"/>
</dbReference>
<dbReference type="Gene3D" id="3.10.20.310">
    <property type="entry name" value="membrane protein fhac"/>
    <property type="match status" value="1"/>
</dbReference>
<dbReference type="GO" id="GO:0005886">
    <property type="term" value="C:plasma membrane"/>
    <property type="evidence" value="ECO:0007669"/>
    <property type="project" value="TreeGrafter"/>
</dbReference>
<organism evidence="10 11">
    <name type="scientific">Cellulomonas cellasea</name>
    <dbReference type="NCBI Taxonomy" id="43670"/>
    <lineage>
        <taxon>Bacteria</taxon>
        <taxon>Bacillati</taxon>
        <taxon>Actinomycetota</taxon>
        <taxon>Actinomycetes</taxon>
        <taxon>Micrococcales</taxon>
        <taxon>Cellulomonadaceae</taxon>
        <taxon>Cellulomonas</taxon>
    </lineage>
</organism>
<dbReference type="InterPro" id="IPR013685">
    <property type="entry name" value="POTRA_FtsQ_type"/>
</dbReference>
<evidence type="ECO:0000256" key="7">
    <source>
        <dbReference type="SAM" id="Phobius"/>
    </source>
</evidence>
<evidence type="ECO:0000259" key="8">
    <source>
        <dbReference type="Pfam" id="PF03799"/>
    </source>
</evidence>
<evidence type="ECO:0000256" key="1">
    <source>
        <dbReference type="ARBA" id="ARBA00022475"/>
    </source>
</evidence>
<keyword evidence="7" id="KW-0472">Membrane</keyword>
<keyword evidence="4 7" id="KW-1133">Transmembrane helix</keyword>
<name>A0A4Y3KZL8_9CELL</name>
<dbReference type="Pfam" id="PF08478">
    <property type="entry name" value="POTRA_1"/>
    <property type="match status" value="1"/>
</dbReference>
<sequence>MTPPPRRPVTGRPARPRPAPARPATPSARPEARPEVRPRALPPAEPRPSTGSQRTAPGEQRATGEHRAVPLPLRPTGPRPVREPAPDTGGQAQVLDPHAPTVTTYTSGRHGFALPVRAAVVSERSAERFAERARARRRLAVRQVVIGVSAFVAVGSLAWLLLLSPVLALDPARVAISGAGTVVAVDQVAAVVGGRAGTPLPRLDTVALRDDVLEVPGVREARVMRDWPRGLVVELVSREPVAAVPEPPSTSAAAPDGPVAGFALLDMDGVQVGRVDVPPEGLPVVRVPVGDARTLRAVLTVLEALPPDLLGQVGEVSAETQDTVTMVLRDGAEVVWGSAHETALKIAVLQALRAAPASAGSAVFDVSAPTLPITR</sequence>
<dbReference type="AlphaFoldDB" id="A0A4Y3KZL8"/>
<proteinExistence type="predicted"/>
<evidence type="ECO:0000256" key="5">
    <source>
        <dbReference type="ARBA" id="ARBA00023306"/>
    </source>
</evidence>
<evidence type="ECO:0000256" key="3">
    <source>
        <dbReference type="ARBA" id="ARBA00022692"/>
    </source>
</evidence>
<dbReference type="InterPro" id="IPR050487">
    <property type="entry name" value="FtsQ_DivIB"/>
</dbReference>
<evidence type="ECO:0000313" key="10">
    <source>
        <dbReference type="EMBL" id="GEA88248.1"/>
    </source>
</evidence>
<reference evidence="10" key="1">
    <citation type="submission" date="2019-06" db="EMBL/GenBank/DDBJ databases">
        <title>Whole genome shotgun sequence of Cellulomonas cellasea NBRC 3753.</title>
        <authorList>
            <person name="Hosoyama A."/>
            <person name="Uohara A."/>
            <person name="Ohji S."/>
            <person name="Ichikawa N."/>
        </authorList>
    </citation>
    <scope>NUCLEOTIDE SEQUENCE [LARGE SCALE GENOMIC DNA]</scope>
    <source>
        <strain evidence="10">NBRC 3753</strain>
    </source>
</reference>
<evidence type="ECO:0000256" key="4">
    <source>
        <dbReference type="ARBA" id="ARBA00022989"/>
    </source>
</evidence>
<keyword evidence="5" id="KW-0131">Cell cycle</keyword>
<dbReference type="Pfam" id="PF03799">
    <property type="entry name" value="FtsQ_DivIB_C"/>
    <property type="match status" value="1"/>
</dbReference>
<accession>A0A4Y3KZL8</accession>
<comment type="caution">
    <text evidence="10">The sequence shown here is derived from an EMBL/GenBank/DDBJ whole genome shotgun (WGS) entry which is preliminary data.</text>
</comment>
<protein>
    <submittedName>
        <fullName evidence="10">Uncharacterized protein</fullName>
    </submittedName>
</protein>
<dbReference type="GO" id="GO:0051301">
    <property type="term" value="P:cell division"/>
    <property type="evidence" value="ECO:0007669"/>
    <property type="project" value="UniProtKB-KW"/>
</dbReference>
<feature type="transmembrane region" description="Helical" evidence="7">
    <location>
        <begin position="144"/>
        <end position="167"/>
    </location>
</feature>
<evidence type="ECO:0000313" key="11">
    <source>
        <dbReference type="Proteomes" id="UP000317046"/>
    </source>
</evidence>
<dbReference type="PANTHER" id="PTHR37820">
    <property type="entry name" value="CELL DIVISION PROTEIN DIVIB"/>
    <property type="match status" value="1"/>
</dbReference>
<evidence type="ECO:0000259" key="9">
    <source>
        <dbReference type="Pfam" id="PF08478"/>
    </source>
</evidence>
<gene>
    <name evidence="10" type="ORF">CCE01nite_21970</name>
</gene>
<dbReference type="PANTHER" id="PTHR37820:SF1">
    <property type="entry name" value="CELL DIVISION PROTEIN FTSQ"/>
    <property type="match status" value="1"/>
</dbReference>
<dbReference type="InterPro" id="IPR005548">
    <property type="entry name" value="Cell_div_FtsQ/DivIB_C"/>
</dbReference>
<evidence type="ECO:0000256" key="2">
    <source>
        <dbReference type="ARBA" id="ARBA00022618"/>
    </source>
</evidence>
<feature type="region of interest" description="Disordered" evidence="6">
    <location>
        <begin position="1"/>
        <end position="96"/>
    </location>
</feature>
<feature type="domain" description="Cell division protein FtsQ/DivIB C-terminal" evidence="8">
    <location>
        <begin position="261"/>
        <end position="354"/>
    </location>
</feature>
<keyword evidence="2" id="KW-0132">Cell division</keyword>
<feature type="domain" description="POTRA" evidence="9">
    <location>
        <begin position="173"/>
        <end position="236"/>
    </location>
</feature>
<keyword evidence="3 7" id="KW-0812">Transmembrane</keyword>
<evidence type="ECO:0000256" key="6">
    <source>
        <dbReference type="SAM" id="MobiDB-lite"/>
    </source>
</evidence>
<keyword evidence="1" id="KW-1003">Cell membrane</keyword>
<keyword evidence="11" id="KW-1185">Reference proteome</keyword>
<dbReference type="EMBL" id="BJLR01000019">
    <property type="protein sequence ID" value="GEA88248.1"/>
    <property type="molecule type" value="Genomic_DNA"/>
</dbReference>